<organism evidence="1 2">
    <name type="scientific">Hyalomma asiaticum</name>
    <name type="common">Tick</name>
    <dbReference type="NCBI Taxonomy" id="266040"/>
    <lineage>
        <taxon>Eukaryota</taxon>
        <taxon>Metazoa</taxon>
        <taxon>Ecdysozoa</taxon>
        <taxon>Arthropoda</taxon>
        <taxon>Chelicerata</taxon>
        <taxon>Arachnida</taxon>
        <taxon>Acari</taxon>
        <taxon>Parasitiformes</taxon>
        <taxon>Ixodida</taxon>
        <taxon>Ixodoidea</taxon>
        <taxon>Ixodidae</taxon>
        <taxon>Hyalomminae</taxon>
        <taxon>Hyalomma</taxon>
    </lineage>
</organism>
<dbReference type="Proteomes" id="UP000821845">
    <property type="component" value="Chromosome 1"/>
</dbReference>
<evidence type="ECO:0000313" key="1">
    <source>
        <dbReference type="EMBL" id="KAH6944046.1"/>
    </source>
</evidence>
<reference evidence="1" key="1">
    <citation type="submission" date="2020-05" db="EMBL/GenBank/DDBJ databases">
        <title>Large-scale comparative analyses of tick genomes elucidate their genetic diversity and vector capacities.</title>
        <authorList>
            <person name="Jia N."/>
            <person name="Wang J."/>
            <person name="Shi W."/>
            <person name="Du L."/>
            <person name="Sun Y."/>
            <person name="Zhan W."/>
            <person name="Jiang J."/>
            <person name="Wang Q."/>
            <person name="Zhang B."/>
            <person name="Ji P."/>
            <person name="Sakyi L.B."/>
            <person name="Cui X."/>
            <person name="Yuan T."/>
            <person name="Jiang B."/>
            <person name="Yang W."/>
            <person name="Lam T.T.-Y."/>
            <person name="Chang Q."/>
            <person name="Ding S."/>
            <person name="Wang X."/>
            <person name="Zhu J."/>
            <person name="Ruan X."/>
            <person name="Zhao L."/>
            <person name="Wei J."/>
            <person name="Que T."/>
            <person name="Du C."/>
            <person name="Cheng J."/>
            <person name="Dai P."/>
            <person name="Han X."/>
            <person name="Huang E."/>
            <person name="Gao Y."/>
            <person name="Liu J."/>
            <person name="Shao H."/>
            <person name="Ye R."/>
            <person name="Li L."/>
            <person name="Wei W."/>
            <person name="Wang X."/>
            <person name="Wang C."/>
            <person name="Yang T."/>
            <person name="Huo Q."/>
            <person name="Li W."/>
            <person name="Guo W."/>
            <person name="Chen H."/>
            <person name="Zhou L."/>
            <person name="Ni X."/>
            <person name="Tian J."/>
            <person name="Zhou Y."/>
            <person name="Sheng Y."/>
            <person name="Liu T."/>
            <person name="Pan Y."/>
            <person name="Xia L."/>
            <person name="Li J."/>
            <person name="Zhao F."/>
            <person name="Cao W."/>
        </authorList>
    </citation>
    <scope>NUCLEOTIDE SEQUENCE</scope>
    <source>
        <strain evidence="1">Hyas-2018</strain>
    </source>
</reference>
<accession>A0ACB7TD43</accession>
<sequence length="511" mass="55987">MPPDTTAKLQAMEQGVAANFKVPYRRRLIDLSLIIIRTAHNLADVKRWRNMKAPTILHCFQKGGFSQGRRPTGDEAAALGIGAAGADEDLVATEELTTEELTASAYEKEMIHDDSASDRKAMAVSILGALIIILYYIAVVFVGVWSGRKVHGEQVQSYTSGKHKEGNKQGENDYLLRLFLANRSVPLVLGVVSMTATWVGGAFLMKTTETVFTDGIVWCQAPFGYGLSLMVGGWFFAGKMRVTKALTMLDPFQQYYGKWISVPLTVPAVFSEVFWTASVLTALGDTVETIVHLDSTLIIIASAIVILFYTALGGLYSVIYTDLFQMFSTVIGLWTCLPYVVMNKASGKIGPPQNDWIGSVEPKDVSQIVDLLFMTVFGGIPWQGYFQRVLSTDSIFGAKMLSYLSAICCLFVAVPSIVVGAVAKTTNFTALGYNGSYNLSWELRKDVLPQAMHYMTPSVVAILGQLAITASVMSSMDSSMLSASSLITRNIYHFIIRPTVRVVVTFLCDIH</sequence>
<keyword evidence="2" id="KW-1185">Reference proteome</keyword>
<proteinExistence type="predicted"/>
<evidence type="ECO:0000313" key="2">
    <source>
        <dbReference type="Proteomes" id="UP000821845"/>
    </source>
</evidence>
<gene>
    <name evidence="1" type="ORF">HPB50_001419</name>
</gene>
<protein>
    <submittedName>
        <fullName evidence="1">Uncharacterized protein</fullName>
    </submittedName>
</protein>
<name>A0ACB7TD43_HYAAI</name>
<dbReference type="EMBL" id="CM023481">
    <property type="protein sequence ID" value="KAH6944046.1"/>
    <property type="molecule type" value="Genomic_DNA"/>
</dbReference>
<comment type="caution">
    <text evidence="1">The sequence shown here is derived from an EMBL/GenBank/DDBJ whole genome shotgun (WGS) entry which is preliminary data.</text>
</comment>